<dbReference type="HOGENOM" id="CLU_004060_0_0_1"/>
<dbReference type="EMBL" id="KB644408">
    <property type="protein sequence ID" value="EPS25424.1"/>
    <property type="molecule type" value="Genomic_DNA"/>
</dbReference>
<accession>S7Z5N7</accession>
<evidence type="ECO:0000256" key="1">
    <source>
        <dbReference type="ARBA" id="ARBA00004186"/>
    </source>
</evidence>
<dbReference type="GO" id="GO:0060172">
    <property type="term" value="P:astral microtubule depolymerization"/>
    <property type="evidence" value="ECO:0007669"/>
    <property type="project" value="TreeGrafter"/>
</dbReference>
<keyword evidence="6" id="KW-0498">Mitosis</keyword>
<sequence length="1280" mass="140208">MEAKAAELLAAFKNPNVSIDAKVAHLTAIKSDIKQKNVPEGAIPIIFDTLRLALTSQHYSVLGAGFSTLGHFLKRLTIQDQQQWIVSQARNFYHVLLERLGDHKERIRSQAASIFTELWSVAPSDVEYYVLETALTGKNSRAREMSMLWLSNMTKHHGLLFRQYVPSLVLCLEDADSAVRDTARLVVVELFRNAPARAKSDLQKQLLAQGVRKSIANAILSGIGLTDSEPPSSVRSMSRAERPISVMSSRSNVRDLVEEESEPTRNRPESSRSHYDRSTPAPTEAPSRPKTPAAESQSLPQASYEDDGIEPLLVSSARDIDDTVRDMLPWFDGRESEDNWLKREKNVILFRRLTRGNGPHDFTQSYINGVKTLLDGIFKVVHSLRTTLCTNGCLLVQDIARTCGPKMDHMVEITMQNLMKLCGSLKKIAAQNGNATVDAVIGSVSYNIRILQHIQWASQDKNLQLRLFAAGWLQTLINRQANQKGTVEHGGGLDLVEKAIKRGLADANPAVREAVRSTFWTFHKVWPDRANAISSTLDAKSRTLLEKDSSNPNATKSASTPTKVSAGPAASRSALKEAIAARKRALPPSRPESAQSAFVDSDALSRPSARTMHTVAPLSSLSSAPMRPAMKPRRPEISRPATADPYARRPDSRAAQNPGKTASSPRTMRTKATTPSSKPATGPRLRPQELEQSGTTRDRPKKLDLSKSKSHGDLAAASRSHSESGESATPYSSTHDSHEVPLSRLDDPAPILPESKFLSASHPALSSHENLATPQLRSEHAEEPLSLRVPETIPLPASPHAAEPDHGAPLYPASPNAAAGPQVKSHPEPVLIYEDPASPVPAEPKTPQLSPSRDPSPSKPAHQLNEYELGADPVPVSPAAPETPPKFTLSELASNPILHNDGPNEARFPSPQKTPLRGTPSPTRGHAHPALSPNGSNLRTPSPPKPAAPSAFARSLNDENVFGHSSKVEEVTTTPRSVLKPAALEEMSLNESTSRLPVEFRGRSQGSPAPSVIEEPTFRHRRKWAERHRSPSPRSKDPGNAKEMLNKALIRINSHNMDISGYRKLQGLYHYHGDAVVSREEEYYAMLEALLRELEAAPLNRKDHDVKTQILATIRSMLLRTSALFHRYDVAAMASLIRARRYYESNSHFVTCLEEVAEQLSLLISPQRVIEGVLQGIEPGDAVNNGMGDDTWRSIIMGLATVHQALSKGPVELSDDSLARIGTVVSQQLGHARPGVRKQATELCTLLNIKFGPERVQKVTPPAGEGSLNLLTYFMARRAQ</sequence>
<feature type="compositionally biased region" description="Polar residues" evidence="8">
    <location>
        <begin position="767"/>
        <end position="776"/>
    </location>
</feature>
<evidence type="ECO:0000256" key="6">
    <source>
        <dbReference type="ARBA" id="ARBA00022776"/>
    </source>
</evidence>
<evidence type="ECO:0000256" key="3">
    <source>
        <dbReference type="ARBA" id="ARBA00011375"/>
    </source>
</evidence>
<protein>
    <recommendedName>
        <fullName evidence="9">TOG domain-containing protein</fullName>
    </recommendedName>
</protein>
<keyword evidence="4" id="KW-0132">Cell division</keyword>
<dbReference type="eggNOG" id="ENOG502QT5T">
    <property type="taxonomic scope" value="Eukaryota"/>
</dbReference>
<dbReference type="GO" id="GO:0051301">
    <property type="term" value="P:cell division"/>
    <property type="evidence" value="ECO:0007669"/>
    <property type="project" value="UniProtKB-KW"/>
</dbReference>
<feature type="compositionally biased region" description="Basic and acidic residues" evidence="8">
    <location>
        <begin position="252"/>
        <end position="277"/>
    </location>
</feature>
<feature type="domain" description="TOG" evidence="9">
    <location>
        <begin position="1"/>
        <end position="220"/>
    </location>
</feature>
<dbReference type="GO" id="GO:0005876">
    <property type="term" value="C:spindle microtubule"/>
    <property type="evidence" value="ECO:0007669"/>
    <property type="project" value="TreeGrafter"/>
</dbReference>
<keyword evidence="6" id="KW-0131">Cell cycle</keyword>
<feature type="compositionally biased region" description="Polar residues" evidence="8">
    <location>
        <begin position="550"/>
        <end position="563"/>
    </location>
</feature>
<organism evidence="10 11">
    <name type="scientific">Penicillium oxalicum (strain 114-2 / CGMCC 5302)</name>
    <name type="common">Penicillium decumbens</name>
    <dbReference type="NCBI Taxonomy" id="933388"/>
    <lineage>
        <taxon>Eukaryota</taxon>
        <taxon>Fungi</taxon>
        <taxon>Dikarya</taxon>
        <taxon>Ascomycota</taxon>
        <taxon>Pezizomycotina</taxon>
        <taxon>Eurotiomycetes</taxon>
        <taxon>Eurotiomycetidae</taxon>
        <taxon>Eurotiales</taxon>
        <taxon>Aspergillaceae</taxon>
        <taxon>Penicillium</taxon>
    </lineage>
</organism>
<keyword evidence="5" id="KW-0493">Microtubule</keyword>
<dbReference type="Proteomes" id="UP000019376">
    <property type="component" value="Unassembled WGS sequence"/>
</dbReference>
<evidence type="ECO:0000313" key="11">
    <source>
        <dbReference type="Proteomes" id="UP000019376"/>
    </source>
</evidence>
<dbReference type="InterPro" id="IPR016024">
    <property type="entry name" value="ARM-type_fold"/>
</dbReference>
<dbReference type="Gene3D" id="1.25.10.10">
    <property type="entry name" value="Leucine-rich Repeat Variant"/>
    <property type="match status" value="3"/>
</dbReference>
<evidence type="ECO:0000256" key="5">
    <source>
        <dbReference type="ARBA" id="ARBA00022701"/>
    </source>
</evidence>
<comment type="subcellular location">
    <subcellularLocation>
        <location evidence="1">Cytoplasm</location>
        <location evidence="1">Cytoskeleton</location>
        <location evidence="1">Spindle</location>
    </subcellularLocation>
</comment>
<comment type="subunit">
    <text evidence="3">Interacts with microtubules.</text>
</comment>
<dbReference type="SUPFAM" id="SSF48371">
    <property type="entry name" value="ARM repeat"/>
    <property type="match status" value="1"/>
</dbReference>
<dbReference type="PANTHER" id="PTHR21567">
    <property type="entry name" value="CLASP"/>
    <property type="match status" value="1"/>
</dbReference>
<evidence type="ECO:0000256" key="7">
    <source>
        <dbReference type="ARBA" id="ARBA00024889"/>
    </source>
</evidence>
<evidence type="ECO:0000256" key="8">
    <source>
        <dbReference type="SAM" id="MobiDB-lite"/>
    </source>
</evidence>
<feature type="region of interest" description="Disordered" evidence="8">
    <location>
        <begin position="544"/>
        <end position="951"/>
    </location>
</feature>
<dbReference type="InterPro" id="IPR011989">
    <property type="entry name" value="ARM-like"/>
</dbReference>
<feature type="compositionally biased region" description="Polar residues" evidence="8">
    <location>
        <begin position="725"/>
        <end position="734"/>
    </location>
</feature>
<keyword evidence="11" id="KW-1185">Reference proteome</keyword>
<feature type="domain" description="TOG" evidence="9">
    <location>
        <begin position="311"/>
        <end position="558"/>
    </location>
</feature>
<dbReference type="GO" id="GO:0090307">
    <property type="term" value="P:mitotic spindle assembly"/>
    <property type="evidence" value="ECO:0007669"/>
    <property type="project" value="TreeGrafter"/>
</dbReference>
<comment type="similarity">
    <text evidence="2">Belongs to the CLASP family.</text>
</comment>
<feature type="compositionally biased region" description="Polar residues" evidence="8">
    <location>
        <begin position="654"/>
        <end position="679"/>
    </location>
</feature>
<dbReference type="AlphaFoldDB" id="S7Z5N7"/>
<feature type="compositionally biased region" description="Basic and acidic residues" evidence="8">
    <location>
        <begin position="696"/>
        <end position="712"/>
    </location>
</feature>
<dbReference type="InterPro" id="IPR034085">
    <property type="entry name" value="TOG"/>
</dbReference>
<evidence type="ECO:0000256" key="4">
    <source>
        <dbReference type="ARBA" id="ARBA00022618"/>
    </source>
</evidence>
<feature type="region of interest" description="Disordered" evidence="8">
    <location>
        <begin position="226"/>
        <end position="308"/>
    </location>
</feature>
<comment type="function">
    <text evidence="7">Microtubule binding protein that promotes the stabilization of dynamic microtubules. Required for mitotic spindle formation.</text>
</comment>
<dbReference type="GO" id="GO:0005815">
    <property type="term" value="C:microtubule organizing center"/>
    <property type="evidence" value="ECO:0007669"/>
    <property type="project" value="TreeGrafter"/>
</dbReference>
<evidence type="ECO:0000313" key="10">
    <source>
        <dbReference type="EMBL" id="EPS25424.1"/>
    </source>
</evidence>
<dbReference type="GO" id="GO:0008017">
    <property type="term" value="F:microtubule binding"/>
    <property type="evidence" value="ECO:0007669"/>
    <property type="project" value="TreeGrafter"/>
</dbReference>
<feature type="compositionally biased region" description="Basic and acidic residues" evidence="8">
    <location>
        <begin position="735"/>
        <end position="747"/>
    </location>
</feature>
<feature type="compositionally biased region" description="Pro residues" evidence="8">
    <location>
        <begin position="875"/>
        <end position="884"/>
    </location>
</feature>
<dbReference type="OrthoDB" id="46159at2759"/>
<dbReference type="PANTHER" id="PTHR21567:SF9">
    <property type="entry name" value="CLIP-ASSOCIATING PROTEIN"/>
    <property type="match status" value="1"/>
</dbReference>
<dbReference type="SMART" id="SM01349">
    <property type="entry name" value="TOG"/>
    <property type="match status" value="2"/>
</dbReference>
<dbReference type="InterPro" id="IPR024395">
    <property type="entry name" value="CLASP_N_dom"/>
</dbReference>
<gene>
    <name evidence="10" type="ORF">PDE_00357</name>
</gene>
<evidence type="ECO:0000256" key="2">
    <source>
        <dbReference type="ARBA" id="ARBA00009549"/>
    </source>
</evidence>
<dbReference type="STRING" id="933388.S7Z5N7"/>
<dbReference type="Pfam" id="PF12348">
    <property type="entry name" value="CLASP_N"/>
    <property type="match status" value="2"/>
</dbReference>
<name>S7Z5N7_PENO1</name>
<evidence type="ECO:0000259" key="9">
    <source>
        <dbReference type="SMART" id="SM01349"/>
    </source>
</evidence>
<reference evidence="10 11" key="1">
    <citation type="journal article" date="2013" name="PLoS ONE">
        <title>Genomic and secretomic analyses reveal unique features of the lignocellulolytic enzyme system of Penicillium decumbens.</title>
        <authorList>
            <person name="Liu G."/>
            <person name="Zhang L."/>
            <person name="Wei X."/>
            <person name="Zou G."/>
            <person name="Qin Y."/>
            <person name="Ma L."/>
            <person name="Li J."/>
            <person name="Zheng H."/>
            <person name="Wang S."/>
            <person name="Wang C."/>
            <person name="Xun L."/>
            <person name="Zhao G.-P."/>
            <person name="Zhou Z."/>
            <person name="Qu Y."/>
        </authorList>
    </citation>
    <scope>NUCLEOTIDE SEQUENCE [LARGE SCALE GENOMIC DNA]</scope>
    <source>
        <strain evidence="11">114-2 / CGMCC 5302</strain>
    </source>
</reference>
<feature type="region of interest" description="Disordered" evidence="8">
    <location>
        <begin position="990"/>
        <end position="1041"/>
    </location>
</feature>
<dbReference type="PhylomeDB" id="S7Z5N7"/>
<proteinExistence type="inferred from homology"/>
<dbReference type="GO" id="GO:1990023">
    <property type="term" value="C:mitotic spindle midzone"/>
    <property type="evidence" value="ECO:0007669"/>
    <property type="project" value="TreeGrafter"/>
</dbReference>
<dbReference type="GO" id="GO:0005881">
    <property type="term" value="C:cytoplasmic microtubule"/>
    <property type="evidence" value="ECO:0007669"/>
    <property type="project" value="TreeGrafter"/>
</dbReference>